<evidence type="ECO:0000256" key="1">
    <source>
        <dbReference type="ARBA" id="ARBA00012493"/>
    </source>
</evidence>
<evidence type="ECO:0000256" key="7">
    <source>
        <dbReference type="ARBA" id="ARBA00022801"/>
    </source>
</evidence>
<sequence length="1121" mass="128008">MADPNEVNSHSKEDEYDNAQVHLTGAELKALVDGTVKAALDRQYEEYTESRSRTISKPHSKPKTDSKSHSKPPSKPKKDDDKHSSNENSVHPKEKVYTNASRARGCTYKYFVSCKPRDFTREKGAVDCMTWLDEMDTVVDINGCAERDVVKFVSQSFKGEALAWWRSLVQASGKAVLYSMTWEEFISLIKENYCPQHEVEKIESDFLSLVMTNLDCQAYLTSFNTMSRLVPYLVTSEPKRIAHFIGGLAPEIKASVKASRPATFRSVADISLSLTLDAVRQRSLRNKEAEKRKRKDDTSRRSSKKHHGNGDNKRGFESRKEGHQSGEKPKCKNCKRHHYGKCRLKSNSQAQSKSFACGICKSKDHKTLDCKKLKGHIRTNCPKNAKKPEEAKKTNARVFRMDAKEAVLDDNVITDTFLVNDIFARVLFDSGADKSFVDHKFCKLLNMPVKTLSMNYEVELPDGTIETVSTMLDGCVISIKNHSFPLSLLPFNLAGFHIVLGMDWLSQNQAQIVCNRKQVVIKTPSGESLTIRGDTQYGLTEQVTMLKASRCLKKGCVIYMAQVIIDEPKPKIEDIPVISEYPEVFPEDLPDLPPDRQVEFRIDIIPGAALVARAPYRLAPTEMKELRTQLDELLAKGFIKPSSSPRGAPVLFVKKKGGSMRLCIDYRELNKVTIKNRYPLSRIDDLFDQLQGASYFSKIDLRSGYHQLKVRDEDVHKTASRTRYGHYEFLVMPFGLTNAPAAFMDLMNRVCKPYLDKFVIVFIDDILIYSKNQADHEKHLRCILKLLHHEKLYAKFSKCEFWLREVQFLGHVVSERGIQVDPAKVEDVMNWQEPKTPTEIRSFLGLAGYYRRFIENFSRIAAPLTSLTKKKVKFVWGPKLQESFDILKQKLSNAPVLTLPEGTEEFVVYCDASHTGMGCVLMQKSKVIAYASRQLKVHEKNYTTHDLELGAVVFALKLWRHYLYGIKFVIYSDHKSLQHLFDQKDLNMRQCRWMETLNDYDCEIRYHPGKANVVADALSRKERVKPIRIKAKSIEVKNNLIERLLAAQREAVLEANYPKEKLGVTEEQLTLSKDGILRLNGRIWVPIYGGLRDVILKEARSSKYSVHPGADKMYQDLKANY</sequence>
<feature type="compositionally biased region" description="Basic and acidic residues" evidence="9">
    <location>
        <begin position="76"/>
        <end position="96"/>
    </location>
</feature>
<evidence type="ECO:0000256" key="5">
    <source>
        <dbReference type="ARBA" id="ARBA00022722"/>
    </source>
</evidence>
<dbReference type="GO" id="GO:0008233">
    <property type="term" value="F:peptidase activity"/>
    <property type="evidence" value="ECO:0007669"/>
    <property type="project" value="UniProtKB-KW"/>
</dbReference>
<evidence type="ECO:0000259" key="10">
    <source>
        <dbReference type="PROSITE" id="PS50878"/>
    </source>
</evidence>
<dbReference type="PROSITE" id="PS50878">
    <property type="entry name" value="RT_POL"/>
    <property type="match status" value="1"/>
</dbReference>
<feature type="region of interest" description="Disordered" evidence="9">
    <location>
        <begin position="283"/>
        <end position="332"/>
    </location>
</feature>
<dbReference type="CDD" id="cd01647">
    <property type="entry name" value="RT_LTR"/>
    <property type="match status" value="1"/>
</dbReference>
<evidence type="ECO:0000256" key="3">
    <source>
        <dbReference type="ARBA" id="ARBA00022679"/>
    </source>
</evidence>
<proteinExistence type="predicted"/>
<dbReference type="GO" id="GO:0006508">
    <property type="term" value="P:proteolysis"/>
    <property type="evidence" value="ECO:0007669"/>
    <property type="project" value="UniProtKB-KW"/>
</dbReference>
<feature type="region of interest" description="Disordered" evidence="9">
    <location>
        <begin position="44"/>
        <end position="96"/>
    </location>
</feature>
<dbReference type="InterPro" id="IPR043128">
    <property type="entry name" value="Rev_trsase/Diguanyl_cyclase"/>
</dbReference>
<name>A0A9K3EED5_HELAN</name>
<keyword evidence="2" id="KW-0645">Protease</keyword>
<gene>
    <name evidence="11" type="ORF">HanXRQr2_Chr13g0567191</name>
</gene>
<evidence type="ECO:0000256" key="2">
    <source>
        <dbReference type="ARBA" id="ARBA00022670"/>
    </source>
</evidence>
<dbReference type="InterPro" id="IPR043502">
    <property type="entry name" value="DNA/RNA_pol_sf"/>
</dbReference>
<dbReference type="SUPFAM" id="SSF56672">
    <property type="entry name" value="DNA/RNA polymerases"/>
    <property type="match status" value="1"/>
</dbReference>
<dbReference type="InterPro" id="IPR050951">
    <property type="entry name" value="Retrovirus_Pol_polyprotein"/>
</dbReference>
<keyword evidence="8" id="KW-0695">RNA-directed DNA polymerase</keyword>
<dbReference type="SUPFAM" id="SSF50630">
    <property type="entry name" value="Acid proteases"/>
    <property type="match status" value="1"/>
</dbReference>
<feature type="domain" description="Reverse transcriptase" evidence="10">
    <location>
        <begin position="634"/>
        <end position="813"/>
    </location>
</feature>
<evidence type="ECO:0000256" key="8">
    <source>
        <dbReference type="ARBA" id="ARBA00022918"/>
    </source>
</evidence>
<keyword evidence="5" id="KW-0540">Nuclease</keyword>
<dbReference type="FunFam" id="3.30.70.270:FF:000020">
    <property type="entry name" value="Transposon Tf2-6 polyprotein-like Protein"/>
    <property type="match status" value="1"/>
</dbReference>
<dbReference type="AlphaFoldDB" id="A0A9K3EED5"/>
<dbReference type="FunFam" id="3.10.20.370:FF:000001">
    <property type="entry name" value="Retrovirus-related Pol polyprotein from transposon 17.6-like protein"/>
    <property type="match status" value="1"/>
</dbReference>
<organism evidence="11 12">
    <name type="scientific">Helianthus annuus</name>
    <name type="common">Common sunflower</name>
    <dbReference type="NCBI Taxonomy" id="4232"/>
    <lineage>
        <taxon>Eukaryota</taxon>
        <taxon>Viridiplantae</taxon>
        <taxon>Streptophyta</taxon>
        <taxon>Embryophyta</taxon>
        <taxon>Tracheophyta</taxon>
        <taxon>Spermatophyta</taxon>
        <taxon>Magnoliopsida</taxon>
        <taxon>eudicotyledons</taxon>
        <taxon>Gunneridae</taxon>
        <taxon>Pentapetalae</taxon>
        <taxon>asterids</taxon>
        <taxon>campanulids</taxon>
        <taxon>Asterales</taxon>
        <taxon>Asteraceae</taxon>
        <taxon>Asteroideae</taxon>
        <taxon>Heliantheae alliance</taxon>
        <taxon>Heliantheae</taxon>
        <taxon>Helianthus</taxon>
    </lineage>
</organism>
<evidence type="ECO:0000256" key="4">
    <source>
        <dbReference type="ARBA" id="ARBA00022695"/>
    </source>
</evidence>
<accession>A0A9K3EED5</accession>
<dbReference type="Gene3D" id="3.10.10.10">
    <property type="entry name" value="HIV Type 1 Reverse Transcriptase, subunit A, domain 1"/>
    <property type="match status" value="1"/>
</dbReference>
<dbReference type="CDD" id="cd00303">
    <property type="entry name" value="retropepsin_like"/>
    <property type="match status" value="1"/>
</dbReference>
<evidence type="ECO:0000256" key="6">
    <source>
        <dbReference type="ARBA" id="ARBA00022759"/>
    </source>
</evidence>
<dbReference type="CDD" id="cd09274">
    <property type="entry name" value="RNase_HI_RT_Ty3"/>
    <property type="match status" value="1"/>
</dbReference>
<comment type="caution">
    <text evidence="11">The sequence shown here is derived from an EMBL/GenBank/DDBJ whole genome shotgun (WGS) entry which is preliminary data.</text>
</comment>
<dbReference type="FunFam" id="3.10.10.10:FF:000007">
    <property type="entry name" value="Retrovirus-related Pol polyprotein from transposon 17.6-like Protein"/>
    <property type="match status" value="1"/>
</dbReference>
<evidence type="ECO:0000313" key="12">
    <source>
        <dbReference type="Proteomes" id="UP000215914"/>
    </source>
</evidence>
<feature type="compositionally biased region" description="Basic and acidic residues" evidence="9">
    <location>
        <begin position="285"/>
        <end position="300"/>
    </location>
</feature>
<protein>
    <recommendedName>
        <fullName evidence="1">RNA-directed DNA polymerase</fullName>
        <ecNumber evidence="1">2.7.7.49</ecNumber>
    </recommendedName>
</protein>
<dbReference type="InterPro" id="IPR021109">
    <property type="entry name" value="Peptidase_aspartic_dom_sf"/>
</dbReference>
<keyword evidence="4 11" id="KW-0548">Nucleotidyltransferase</keyword>
<reference evidence="11" key="2">
    <citation type="submission" date="2020-06" db="EMBL/GenBank/DDBJ databases">
        <title>Helianthus annuus Genome sequencing and assembly Release 2.</title>
        <authorList>
            <person name="Gouzy J."/>
            <person name="Langlade N."/>
            <person name="Munos S."/>
        </authorList>
    </citation>
    <scope>NUCLEOTIDE SEQUENCE</scope>
    <source>
        <tissue evidence="11">Leaves</tissue>
    </source>
</reference>
<dbReference type="InterPro" id="IPR000477">
    <property type="entry name" value="RT_dom"/>
</dbReference>
<dbReference type="Gene3D" id="2.40.70.10">
    <property type="entry name" value="Acid Proteases"/>
    <property type="match status" value="1"/>
</dbReference>
<dbReference type="GO" id="GO:0004519">
    <property type="term" value="F:endonuclease activity"/>
    <property type="evidence" value="ECO:0007669"/>
    <property type="project" value="UniProtKB-KW"/>
</dbReference>
<keyword evidence="12" id="KW-1185">Reference proteome</keyword>
<dbReference type="InterPro" id="IPR041373">
    <property type="entry name" value="RT_RNaseH"/>
</dbReference>
<evidence type="ECO:0000256" key="9">
    <source>
        <dbReference type="SAM" id="MobiDB-lite"/>
    </source>
</evidence>
<dbReference type="InterPro" id="IPR045358">
    <property type="entry name" value="Ty3_capsid"/>
</dbReference>
<dbReference type="Pfam" id="PF08284">
    <property type="entry name" value="RVP_2"/>
    <property type="match status" value="1"/>
</dbReference>
<keyword evidence="3 11" id="KW-0808">Transferase</keyword>
<feature type="region of interest" description="Disordered" evidence="9">
    <location>
        <begin position="1"/>
        <end position="20"/>
    </location>
</feature>
<dbReference type="Pfam" id="PF00078">
    <property type="entry name" value="RVT_1"/>
    <property type="match status" value="1"/>
</dbReference>
<dbReference type="Pfam" id="PF17917">
    <property type="entry name" value="RT_RNaseH"/>
    <property type="match status" value="1"/>
</dbReference>
<keyword evidence="7 11" id="KW-0378">Hydrolase</keyword>
<dbReference type="GO" id="GO:0003964">
    <property type="term" value="F:RNA-directed DNA polymerase activity"/>
    <property type="evidence" value="ECO:0007669"/>
    <property type="project" value="UniProtKB-KW"/>
</dbReference>
<dbReference type="PANTHER" id="PTHR37984:SF5">
    <property type="entry name" value="PROTEIN NYNRIN-LIKE"/>
    <property type="match status" value="1"/>
</dbReference>
<dbReference type="EC" id="2.7.7.49" evidence="1"/>
<evidence type="ECO:0000313" key="11">
    <source>
        <dbReference type="EMBL" id="KAF5771632.1"/>
    </source>
</evidence>
<dbReference type="Proteomes" id="UP000215914">
    <property type="component" value="Unassembled WGS sequence"/>
</dbReference>
<keyword evidence="6" id="KW-0255">Endonuclease</keyword>
<feature type="compositionally biased region" description="Basic and acidic residues" evidence="9">
    <location>
        <begin position="308"/>
        <end position="330"/>
    </location>
</feature>
<dbReference type="Gramene" id="mRNA:HanXRQr2_Chr13g0567191">
    <property type="protein sequence ID" value="CDS:HanXRQr2_Chr13g0567191.1"/>
    <property type="gene ID" value="HanXRQr2_Chr13g0567191"/>
</dbReference>
<dbReference type="Pfam" id="PF19259">
    <property type="entry name" value="Ty3_capsid"/>
    <property type="match status" value="1"/>
</dbReference>
<reference evidence="11" key="1">
    <citation type="journal article" date="2017" name="Nature">
        <title>The sunflower genome provides insights into oil metabolism, flowering and Asterid evolution.</title>
        <authorList>
            <person name="Badouin H."/>
            <person name="Gouzy J."/>
            <person name="Grassa C.J."/>
            <person name="Murat F."/>
            <person name="Staton S.E."/>
            <person name="Cottret L."/>
            <person name="Lelandais-Briere C."/>
            <person name="Owens G.L."/>
            <person name="Carrere S."/>
            <person name="Mayjonade B."/>
            <person name="Legrand L."/>
            <person name="Gill N."/>
            <person name="Kane N.C."/>
            <person name="Bowers J.E."/>
            <person name="Hubner S."/>
            <person name="Bellec A."/>
            <person name="Berard A."/>
            <person name="Berges H."/>
            <person name="Blanchet N."/>
            <person name="Boniface M.C."/>
            <person name="Brunel D."/>
            <person name="Catrice O."/>
            <person name="Chaidir N."/>
            <person name="Claudel C."/>
            <person name="Donnadieu C."/>
            <person name="Faraut T."/>
            <person name="Fievet G."/>
            <person name="Helmstetter N."/>
            <person name="King M."/>
            <person name="Knapp S.J."/>
            <person name="Lai Z."/>
            <person name="Le Paslier M.C."/>
            <person name="Lippi Y."/>
            <person name="Lorenzon L."/>
            <person name="Mandel J.R."/>
            <person name="Marage G."/>
            <person name="Marchand G."/>
            <person name="Marquand E."/>
            <person name="Bret-Mestries E."/>
            <person name="Morien E."/>
            <person name="Nambeesan S."/>
            <person name="Nguyen T."/>
            <person name="Pegot-Espagnet P."/>
            <person name="Pouilly N."/>
            <person name="Raftis F."/>
            <person name="Sallet E."/>
            <person name="Schiex T."/>
            <person name="Thomas J."/>
            <person name="Vandecasteele C."/>
            <person name="Vares D."/>
            <person name="Vear F."/>
            <person name="Vautrin S."/>
            <person name="Crespi M."/>
            <person name="Mangin B."/>
            <person name="Burke J.M."/>
            <person name="Salse J."/>
            <person name="Munos S."/>
            <person name="Vincourt P."/>
            <person name="Rieseberg L.H."/>
            <person name="Langlade N.B."/>
        </authorList>
    </citation>
    <scope>NUCLEOTIDE SEQUENCE</scope>
    <source>
        <tissue evidence="11">Leaves</tissue>
    </source>
</reference>
<dbReference type="PANTHER" id="PTHR37984">
    <property type="entry name" value="PROTEIN CBG26694"/>
    <property type="match status" value="1"/>
</dbReference>
<dbReference type="Gene3D" id="3.30.70.270">
    <property type="match status" value="2"/>
</dbReference>
<dbReference type="EMBL" id="MNCJ02000328">
    <property type="protein sequence ID" value="KAF5771632.1"/>
    <property type="molecule type" value="Genomic_DNA"/>
</dbReference>